<proteinExistence type="predicted"/>
<reference evidence="8 9" key="1">
    <citation type="submission" date="2015-04" db="EMBL/GenBank/DDBJ databases">
        <title>Complete genome sequence of Schizopora paradoxa KUC8140, a cosmopolitan wood degrader in East Asia.</title>
        <authorList>
            <consortium name="DOE Joint Genome Institute"/>
            <person name="Min B."/>
            <person name="Park H."/>
            <person name="Jang Y."/>
            <person name="Kim J.-J."/>
            <person name="Kim K.H."/>
            <person name="Pangilinan J."/>
            <person name="Lipzen A."/>
            <person name="Riley R."/>
            <person name="Grigoriev I.V."/>
            <person name="Spatafora J.W."/>
            <person name="Choi I.-G."/>
        </authorList>
    </citation>
    <scope>NUCLEOTIDE SEQUENCE [LARGE SCALE GENOMIC DNA]</scope>
    <source>
        <strain evidence="8 9">KUC8140</strain>
    </source>
</reference>
<feature type="transmembrane region" description="Helical" evidence="6">
    <location>
        <begin position="410"/>
        <end position="432"/>
    </location>
</feature>
<evidence type="ECO:0000256" key="4">
    <source>
        <dbReference type="ARBA" id="ARBA00022989"/>
    </source>
</evidence>
<dbReference type="InterPro" id="IPR036259">
    <property type="entry name" value="MFS_trans_sf"/>
</dbReference>
<feature type="transmembrane region" description="Helical" evidence="6">
    <location>
        <begin position="277"/>
        <end position="307"/>
    </location>
</feature>
<protein>
    <submittedName>
        <fullName evidence="8">MFS general substrate transporter</fullName>
    </submittedName>
</protein>
<keyword evidence="5 6" id="KW-0472">Membrane</keyword>
<dbReference type="SUPFAM" id="SSF103473">
    <property type="entry name" value="MFS general substrate transporter"/>
    <property type="match status" value="1"/>
</dbReference>
<dbReference type="FunFam" id="1.20.1250.20:FF:000057">
    <property type="entry name" value="MFS general substrate transporter"/>
    <property type="match status" value="1"/>
</dbReference>
<feature type="domain" description="Major facilitator superfamily (MFS) profile" evidence="7">
    <location>
        <begin position="55"/>
        <end position="472"/>
    </location>
</feature>
<dbReference type="Pfam" id="PF07690">
    <property type="entry name" value="MFS_1"/>
    <property type="match status" value="1"/>
</dbReference>
<evidence type="ECO:0000256" key="1">
    <source>
        <dbReference type="ARBA" id="ARBA00004141"/>
    </source>
</evidence>
<dbReference type="InterPro" id="IPR011701">
    <property type="entry name" value="MFS"/>
</dbReference>
<evidence type="ECO:0000313" key="9">
    <source>
        <dbReference type="Proteomes" id="UP000053477"/>
    </source>
</evidence>
<evidence type="ECO:0000256" key="2">
    <source>
        <dbReference type="ARBA" id="ARBA00022448"/>
    </source>
</evidence>
<feature type="transmembrane region" description="Helical" evidence="6">
    <location>
        <begin position="118"/>
        <end position="140"/>
    </location>
</feature>
<feature type="transmembrane region" description="Helical" evidence="6">
    <location>
        <begin position="327"/>
        <end position="345"/>
    </location>
</feature>
<feature type="transmembrane region" description="Helical" evidence="6">
    <location>
        <begin position="146"/>
        <end position="168"/>
    </location>
</feature>
<evidence type="ECO:0000256" key="3">
    <source>
        <dbReference type="ARBA" id="ARBA00022692"/>
    </source>
</evidence>
<comment type="subcellular location">
    <subcellularLocation>
        <location evidence="1">Membrane</location>
        <topology evidence="1">Multi-pass membrane protein</topology>
    </subcellularLocation>
</comment>
<keyword evidence="2" id="KW-0813">Transport</keyword>
<name>A0A0H2RLI3_9AGAM</name>
<dbReference type="GO" id="GO:0022857">
    <property type="term" value="F:transmembrane transporter activity"/>
    <property type="evidence" value="ECO:0007669"/>
    <property type="project" value="InterPro"/>
</dbReference>
<feature type="transmembrane region" description="Helical" evidence="6">
    <location>
        <begin position="53"/>
        <end position="73"/>
    </location>
</feature>
<sequence length="502" mass="54507">MSNSHVETSAAGSQIEDEKASVEKYRVSNDVTGTFAEDINPNAERALIRKLDVAFLPLFTLIYMLNFVDRTAIGNAKIAGLEHDLGMAGVDYNVMLTIFFLAYFIFEIPSNLALKHFGSVWLALMVVIFGIATICTAFVQNYGGLIATRVILGIAEGGMLPGLSYILSRYYRRSELVMRIGVFVGLGPSLAGAFGGLLASGLLHISDIGTVKSWRKIFLVEGVITTGIGLLCVLFMPADPQKTRLLSEPERALALARLSADQVIATRGRKERTTLRLVIRAFNFNTAIYALCFILVNISFQGLSLFLPTVVASLGHFTTVESQLRTVPPYVVSAVWALVNAYISLRMKKRAVPLIVSALLMVIGYVIAVGTKNDHARYAACFLSIAGSAPTGPMLVTWGADNAAPDTVKAVTTALIPCFGVVGSIIAVWTYLPADAPNFHQGNSLNLATSILTCILVAIGAAYVRWENGKRERGERDYRLVGKSEDELVQLGSLHPSFRYQI</sequence>
<organism evidence="8 9">
    <name type="scientific">Schizopora paradoxa</name>
    <dbReference type="NCBI Taxonomy" id="27342"/>
    <lineage>
        <taxon>Eukaryota</taxon>
        <taxon>Fungi</taxon>
        <taxon>Dikarya</taxon>
        <taxon>Basidiomycota</taxon>
        <taxon>Agaricomycotina</taxon>
        <taxon>Agaricomycetes</taxon>
        <taxon>Hymenochaetales</taxon>
        <taxon>Schizoporaceae</taxon>
        <taxon>Schizopora</taxon>
    </lineage>
</organism>
<dbReference type="FunFam" id="1.20.1250.20:FF:000013">
    <property type="entry name" value="MFS general substrate transporter"/>
    <property type="match status" value="1"/>
</dbReference>
<dbReference type="EMBL" id="KQ086277">
    <property type="protein sequence ID" value="KLO05691.1"/>
    <property type="molecule type" value="Genomic_DNA"/>
</dbReference>
<evidence type="ECO:0000259" key="7">
    <source>
        <dbReference type="PROSITE" id="PS50850"/>
    </source>
</evidence>
<dbReference type="STRING" id="27342.A0A0H2RLI3"/>
<feature type="transmembrane region" description="Helical" evidence="6">
    <location>
        <begin position="376"/>
        <end position="398"/>
    </location>
</feature>
<evidence type="ECO:0000313" key="8">
    <source>
        <dbReference type="EMBL" id="KLO05691.1"/>
    </source>
</evidence>
<dbReference type="AlphaFoldDB" id="A0A0H2RLI3"/>
<keyword evidence="4 6" id="KW-1133">Transmembrane helix</keyword>
<dbReference type="PANTHER" id="PTHR43791">
    <property type="entry name" value="PERMEASE-RELATED"/>
    <property type="match status" value="1"/>
</dbReference>
<dbReference type="Gene3D" id="1.20.1250.20">
    <property type="entry name" value="MFS general substrate transporter like domains"/>
    <property type="match status" value="2"/>
</dbReference>
<dbReference type="GO" id="GO:0016020">
    <property type="term" value="C:membrane"/>
    <property type="evidence" value="ECO:0007669"/>
    <property type="project" value="UniProtKB-SubCell"/>
</dbReference>
<evidence type="ECO:0000256" key="6">
    <source>
        <dbReference type="SAM" id="Phobius"/>
    </source>
</evidence>
<keyword evidence="9" id="KW-1185">Reference proteome</keyword>
<feature type="transmembrane region" description="Helical" evidence="6">
    <location>
        <begin position="180"/>
        <end position="205"/>
    </location>
</feature>
<dbReference type="InterPro" id="IPR020846">
    <property type="entry name" value="MFS_dom"/>
</dbReference>
<feature type="transmembrane region" description="Helical" evidence="6">
    <location>
        <begin position="85"/>
        <end position="106"/>
    </location>
</feature>
<feature type="transmembrane region" description="Helical" evidence="6">
    <location>
        <begin position="217"/>
        <end position="236"/>
    </location>
</feature>
<dbReference type="PANTHER" id="PTHR43791:SF48">
    <property type="entry name" value="TRANSPORTER, PUTATIVE (AFU_ORTHOLOGUE AFUA_4G01000)-RELATED"/>
    <property type="match status" value="1"/>
</dbReference>
<keyword evidence="3 6" id="KW-0812">Transmembrane</keyword>
<evidence type="ECO:0000256" key="5">
    <source>
        <dbReference type="ARBA" id="ARBA00023136"/>
    </source>
</evidence>
<accession>A0A0H2RLI3</accession>
<dbReference type="OrthoDB" id="2962993at2759"/>
<feature type="transmembrane region" description="Helical" evidence="6">
    <location>
        <begin position="352"/>
        <end position="370"/>
    </location>
</feature>
<dbReference type="Proteomes" id="UP000053477">
    <property type="component" value="Unassembled WGS sequence"/>
</dbReference>
<feature type="transmembrane region" description="Helical" evidence="6">
    <location>
        <begin position="444"/>
        <end position="466"/>
    </location>
</feature>
<dbReference type="InParanoid" id="A0A0H2RLI3"/>
<gene>
    <name evidence="8" type="ORF">SCHPADRAFT_883597</name>
</gene>
<dbReference type="PROSITE" id="PS50850">
    <property type="entry name" value="MFS"/>
    <property type="match status" value="1"/>
</dbReference>